<dbReference type="InterPro" id="IPR012337">
    <property type="entry name" value="RNaseH-like_sf"/>
</dbReference>
<reference evidence="2 3" key="1">
    <citation type="journal article" date="2015" name="Genome Biol. Evol.">
        <title>Comparative Genomics of a Bacterivorous Green Alga Reveals Evolutionary Causalities and Consequences of Phago-Mixotrophic Mode of Nutrition.</title>
        <authorList>
            <person name="Burns J.A."/>
            <person name="Paasch A."/>
            <person name="Narechania A."/>
            <person name="Kim E."/>
        </authorList>
    </citation>
    <scope>NUCLEOTIDE SEQUENCE [LARGE SCALE GENOMIC DNA]</scope>
    <source>
        <strain evidence="2 3">PLY_AMNH</strain>
    </source>
</reference>
<dbReference type="PANTHER" id="PTHR47611:SF1">
    <property type="entry name" value="CCHC-TYPE DOMAIN-CONTAINING PROTEIN"/>
    <property type="match status" value="1"/>
</dbReference>
<evidence type="ECO:0000259" key="1">
    <source>
        <dbReference type="Pfam" id="PF05699"/>
    </source>
</evidence>
<dbReference type="GO" id="GO:0046983">
    <property type="term" value="F:protein dimerization activity"/>
    <property type="evidence" value="ECO:0007669"/>
    <property type="project" value="InterPro"/>
</dbReference>
<sequence length="227" mass="25298">MEGTRDALADTDLTEQQRFCVEMRREVLTWMRPFLEPLFTVVPDKAHAFVALMVDPRYKGLGVICGLIGARPCQALRTRYDQEHLLPMLSTFYKASHAASDPVAATSDRAGTDATPVGEEGCEDLLEDESIPEEEVVHAAMIAELKKFRSMEVSARDLEKAGGVLGWWRTYEHLFPYMASVARAILAIPGSQIECERIFSIAGLIVGIRRTRLSPEALDEIVNMSQL</sequence>
<proteinExistence type="predicted"/>
<name>A0AAE0F6J2_9CHLO</name>
<organism evidence="2 3">
    <name type="scientific">Cymbomonas tetramitiformis</name>
    <dbReference type="NCBI Taxonomy" id="36881"/>
    <lineage>
        <taxon>Eukaryota</taxon>
        <taxon>Viridiplantae</taxon>
        <taxon>Chlorophyta</taxon>
        <taxon>Pyramimonadophyceae</taxon>
        <taxon>Pyramimonadales</taxon>
        <taxon>Pyramimonadaceae</taxon>
        <taxon>Cymbomonas</taxon>
    </lineage>
</organism>
<dbReference type="SUPFAM" id="SSF53098">
    <property type="entry name" value="Ribonuclease H-like"/>
    <property type="match status" value="1"/>
</dbReference>
<dbReference type="PANTHER" id="PTHR47611">
    <property type="entry name" value="HAT DIMERISATION DOMAIN, C-TERMINAL"/>
    <property type="match status" value="1"/>
</dbReference>
<evidence type="ECO:0000313" key="2">
    <source>
        <dbReference type="EMBL" id="KAK3253613.1"/>
    </source>
</evidence>
<dbReference type="EMBL" id="LGRX02024734">
    <property type="protein sequence ID" value="KAK3253613.1"/>
    <property type="molecule type" value="Genomic_DNA"/>
</dbReference>
<keyword evidence="3" id="KW-1185">Reference proteome</keyword>
<gene>
    <name evidence="2" type="ORF">CYMTET_37140</name>
</gene>
<comment type="caution">
    <text evidence="2">The sequence shown here is derived from an EMBL/GenBank/DDBJ whole genome shotgun (WGS) entry which is preliminary data.</text>
</comment>
<dbReference type="Proteomes" id="UP001190700">
    <property type="component" value="Unassembled WGS sequence"/>
</dbReference>
<accession>A0AAE0F6J2</accession>
<evidence type="ECO:0000313" key="3">
    <source>
        <dbReference type="Proteomes" id="UP001190700"/>
    </source>
</evidence>
<dbReference type="InterPro" id="IPR008906">
    <property type="entry name" value="HATC_C_dom"/>
</dbReference>
<feature type="domain" description="HAT C-terminal dimerisation" evidence="1">
    <location>
        <begin position="146"/>
        <end position="225"/>
    </location>
</feature>
<dbReference type="AlphaFoldDB" id="A0AAE0F6J2"/>
<protein>
    <recommendedName>
        <fullName evidence="1">HAT C-terminal dimerisation domain-containing protein</fullName>
    </recommendedName>
</protein>
<dbReference type="Pfam" id="PF05699">
    <property type="entry name" value="Dimer_Tnp_hAT"/>
    <property type="match status" value="1"/>
</dbReference>